<sequence>MFAYDVKSYVHDVFKLFKEWNCKKDKVTITSIQFHDPINKMVEKEMAQLKAIKDEKE</sequence>
<dbReference type="AlphaFoldDB" id="A0AAP8GXR1"/>
<evidence type="ECO:0000313" key="2">
    <source>
        <dbReference type="Proteomes" id="UP000236165"/>
    </source>
</evidence>
<name>A0AAP8GXR1_BACMY</name>
<proteinExistence type="predicted"/>
<comment type="caution">
    <text evidence="1">The sequence shown here is derived from an EMBL/GenBank/DDBJ whole genome shotgun (WGS) entry which is preliminary data.</text>
</comment>
<dbReference type="Proteomes" id="UP000236165">
    <property type="component" value="Unassembled WGS sequence"/>
</dbReference>
<protein>
    <submittedName>
        <fullName evidence="1">Uncharacterized protein</fullName>
    </submittedName>
</protein>
<accession>A0AAP8GXR1</accession>
<dbReference type="RefSeq" id="WP_158089678.1">
    <property type="nucleotide sequence ID" value="NZ_MKZQ01000031.1"/>
</dbReference>
<reference evidence="1 2" key="1">
    <citation type="submission" date="2016-10" db="EMBL/GenBank/DDBJ databases">
        <title>Genome Sequence of Bacillus weihenstephanensis GM6LP.</title>
        <authorList>
            <person name="Poehlein A."/>
            <person name="Wemheuer F."/>
            <person name="Hollensteiner J."/>
            <person name="Wemheuer B."/>
        </authorList>
    </citation>
    <scope>NUCLEOTIDE SEQUENCE [LARGE SCALE GENOMIC DNA]</scope>
    <source>
        <strain evidence="1 2">GM6LP</strain>
    </source>
</reference>
<dbReference type="EMBL" id="MKZQ01000031">
    <property type="protein sequence ID" value="PJN70479.1"/>
    <property type="molecule type" value="Genomic_DNA"/>
</dbReference>
<evidence type="ECO:0000313" key="1">
    <source>
        <dbReference type="EMBL" id="PJN70479.1"/>
    </source>
</evidence>
<gene>
    <name evidence="1" type="ORF">BACWE_26590</name>
</gene>
<organism evidence="1 2">
    <name type="scientific">Bacillus mycoides</name>
    <dbReference type="NCBI Taxonomy" id="1405"/>
    <lineage>
        <taxon>Bacteria</taxon>
        <taxon>Bacillati</taxon>
        <taxon>Bacillota</taxon>
        <taxon>Bacilli</taxon>
        <taxon>Bacillales</taxon>
        <taxon>Bacillaceae</taxon>
        <taxon>Bacillus</taxon>
        <taxon>Bacillus cereus group</taxon>
    </lineage>
</organism>